<accession>A0A409WY31</accession>
<dbReference type="AlphaFoldDB" id="A0A409WY31"/>
<proteinExistence type="predicted"/>
<dbReference type="OrthoDB" id="4202165at2759"/>
<reference evidence="1 2" key="1">
    <citation type="journal article" date="2018" name="Evol. Lett.">
        <title>Horizontal gene cluster transfer increased hallucinogenic mushroom diversity.</title>
        <authorList>
            <person name="Reynolds H.T."/>
            <person name="Vijayakumar V."/>
            <person name="Gluck-Thaler E."/>
            <person name="Korotkin H.B."/>
            <person name="Matheny P.B."/>
            <person name="Slot J.C."/>
        </authorList>
    </citation>
    <scope>NUCLEOTIDE SEQUENCE [LARGE SCALE GENOMIC DNA]</scope>
    <source>
        <strain evidence="1 2">2631</strain>
    </source>
</reference>
<name>A0A409WY31_PSICY</name>
<organism evidence="1 2">
    <name type="scientific">Psilocybe cyanescens</name>
    <dbReference type="NCBI Taxonomy" id="93625"/>
    <lineage>
        <taxon>Eukaryota</taxon>
        <taxon>Fungi</taxon>
        <taxon>Dikarya</taxon>
        <taxon>Basidiomycota</taxon>
        <taxon>Agaricomycotina</taxon>
        <taxon>Agaricomycetes</taxon>
        <taxon>Agaricomycetidae</taxon>
        <taxon>Agaricales</taxon>
        <taxon>Agaricineae</taxon>
        <taxon>Strophariaceae</taxon>
        <taxon>Psilocybe</taxon>
    </lineage>
</organism>
<sequence length="269" mass="29990">MPVSPSSPPSHPVVSCNRLIKDVKQENILGKHPAEIVDIALEMLQSLRVQPIEWRALLYRRMSVPILVPNYSYVVPDADLNRASDLLARTGLPVSAPTKFHLKCFGNFCAQGRFHRITTTTLPSGVQHIVLYPMSFSTLSLADLIEKSPYHLQPSHCSTILVPCPSAVYASLIRMMSLYSQYCPTRTNLNSDLSELTGYNLSGLSGGFVDPEDEGLWEDMKIDQRIQEAGQLVRQWSIEEEWRPGEEWIVDALAAVALGADIGNLPYKL</sequence>
<dbReference type="Proteomes" id="UP000283269">
    <property type="component" value="Unassembled WGS sequence"/>
</dbReference>
<evidence type="ECO:0000313" key="2">
    <source>
        <dbReference type="Proteomes" id="UP000283269"/>
    </source>
</evidence>
<protein>
    <submittedName>
        <fullName evidence="1">Uncharacterized protein</fullName>
    </submittedName>
</protein>
<comment type="caution">
    <text evidence="1">The sequence shown here is derived from an EMBL/GenBank/DDBJ whole genome shotgun (WGS) entry which is preliminary data.</text>
</comment>
<gene>
    <name evidence="1" type="ORF">CVT25_003844</name>
</gene>
<dbReference type="InParanoid" id="A0A409WY31"/>
<evidence type="ECO:0000313" key="1">
    <source>
        <dbReference type="EMBL" id="PPQ83397.1"/>
    </source>
</evidence>
<dbReference type="EMBL" id="NHYD01003017">
    <property type="protein sequence ID" value="PPQ83397.1"/>
    <property type="molecule type" value="Genomic_DNA"/>
</dbReference>
<keyword evidence="2" id="KW-1185">Reference proteome</keyword>